<evidence type="ECO:0000313" key="3">
    <source>
        <dbReference type="WBParaSite" id="ACRNAN_scaffold13756.g15330.t1"/>
    </source>
</evidence>
<keyword evidence="2" id="KW-1185">Reference proteome</keyword>
<sequence length="82" mass="8949">MQRVISKSLNSASVAFVQGRALSIPTALPVWNEQPKYTKIFINNEWQNSVSGKTFETANPANGKKIADVQEGDKADVDKAAK</sequence>
<dbReference type="Proteomes" id="UP000887540">
    <property type="component" value="Unplaced"/>
</dbReference>
<dbReference type="WBParaSite" id="ACRNAN_scaffold13756.g15330.t1">
    <property type="protein sequence ID" value="ACRNAN_scaffold13756.g15330.t1"/>
    <property type="gene ID" value="ACRNAN_scaffold13756.g15330"/>
</dbReference>
<reference evidence="3" key="1">
    <citation type="submission" date="2022-11" db="UniProtKB">
        <authorList>
            <consortium name="WormBaseParasite"/>
        </authorList>
    </citation>
    <scope>IDENTIFICATION</scope>
</reference>
<evidence type="ECO:0000256" key="1">
    <source>
        <dbReference type="SAM" id="MobiDB-lite"/>
    </source>
</evidence>
<dbReference type="GO" id="GO:0016491">
    <property type="term" value="F:oxidoreductase activity"/>
    <property type="evidence" value="ECO:0007669"/>
    <property type="project" value="InterPro"/>
</dbReference>
<dbReference type="AlphaFoldDB" id="A0A914CSJ5"/>
<dbReference type="InterPro" id="IPR016162">
    <property type="entry name" value="Ald_DH_N"/>
</dbReference>
<proteinExistence type="predicted"/>
<feature type="region of interest" description="Disordered" evidence="1">
    <location>
        <begin position="58"/>
        <end position="82"/>
    </location>
</feature>
<evidence type="ECO:0000313" key="2">
    <source>
        <dbReference type="Proteomes" id="UP000887540"/>
    </source>
</evidence>
<accession>A0A914CSJ5</accession>
<protein>
    <submittedName>
        <fullName evidence="3">Uncharacterized protein</fullName>
    </submittedName>
</protein>
<dbReference type="SUPFAM" id="SSF53720">
    <property type="entry name" value="ALDH-like"/>
    <property type="match status" value="1"/>
</dbReference>
<dbReference type="InterPro" id="IPR016161">
    <property type="entry name" value="Ald_DH/histidinol_DH"/>
</dbReference>
<dbReference type="Gene3D" id="3.40.605.10">
    <property type="entry name" value="Aldehyde Dehydrogenase, Chain A, domain 1"/>
    <property type="match status" value="1"/>
</dbReference>
<organism evidence="2 3">
    <name type="scientific">Acrobeloides nanus</name>
    <dbReference type="NCBI Taxonomy" id="290746"/>
    <lineage>
        <taxon>Eukaryota</taxon>
        <taxon>Metazoa</taxon>
        <taxon>Ecdysozoa</taxon>
        <taxon>Nematoda</taxon>
        <taxon>Chromadorea</taxon>
        <taxon>Rhabditida</taxon>
        <taxon>Tylenchina</taxon>
        <taxon>Cephalobomorpha</taxon>
        <taxon>Cephaloboidea</taxon>
        <taxon>Cephalobidae</taxon>
        <taxon>Acrobeloides</taxon>
    </lineage>
</organism>
<feature type="compositionally biased region" description="Basic and acidic residues" evidence="1">
    <location>
        <begin position="65"/>
        <end position="82"/>
    </location>
</feature>
<name>A0A914CSJ5_9BILA</name>